<dbReference type="SUPFAM" id="SSF46785">
    <property type="entry name" value="Winged helix' DNA-binding domain"/>
    <property type="match status" value="1"/>
</dbReference>
<organism evidence="2 3">
    <name type="scientific">Phytophthora kernoviae 00238/432</name>
    <dbReference type="NCBI Taxonomy" id="1284355"/>
    <lineage>
        <taxon>Eukaryota</taxon>
        <taxon>Sar</taxon>
        <taxon>Stramenopiles</taxon>
        <taxon>Oomycota</taxon>
        <taxon>Peronosporomycetes</taxon>
        <taxon>Peronosporales</taxon>
        <taxon>Peronosporaceae</taxon>
        <taxon>Phytophthora</taxon>
    </lineage>
</organism>
<dbReference type="InterPro" id="IPR011991">
    <property type="entry name" value="ArsR-like_HTH"/>
</dbReference>
<gene>
    <name evidence="2" type="ORF">G195_001054</name>
</gene>
<dbReference type="InterPro" id="IPR052543">
    <property type="entry name" value="HTH_Metal-responsive_Reg"/>
</dbReference>
<dbReference type="EMBL" id="AOFI03000013">
    <property type="protein sequence ID" value="KAF4324803.1"/>
    <property type="molecule type" value="Genomic_DNA"/>
</dbReference>
<evidence type="ECO:0000313" key="3">
    <source>
        <dbReference type="Proteomes" id="UP000702964"/>
    </source>
</evidence>
<dbReference type="PRINTS" id="PR00778">
    <property type="entry name" value="HTHARSR"/>
</dbReference>
<proteinExistence type="predicted"/>
<name>A0A8J4WAQ1_9STRA</name>
<accession>A0A8J4WAQ1</accession>
<dbReference type="FunFam" id="1.10.10.10:FF:000436">
    <property type="entry name" value="ArsR family transcriptional regulator"/>
    <property type="match status" value="1"/>
</dbReference>
<dbReference type="CDD" id="cd00090">
    <property type="entry name" value="HTH_ARSR"/>
    <property type="match status" value="1"/>
</dbReference>
<dbReference type="GO" id="GO:0003677">
    <property type="term" value="F:DNA binding"/>
    <property type="evidence" value="ECO:0007669"/>
    <property type="project" value="TreeGrafter"/>
</dbReference>
<comment type="caution">
    <text evidence="2">The sequence shown here is derived from an EMBL/GenBank/DDBJ whole genome shotgun (WGS) entry which is preliminary data.</text>
</comment>
<dbReference type="GO" id="GO:0046686">
    <property type="term" value="P:response to cadmium ion"/>
    <property type="evidence" value="ECO:0007669"/>
    <property type="project" value="TreeGrafter"/>
</dbReference>
<dbReference type="GO" id="GO:0003700">
    <property type="term" value="F:DNA-binding transcription factor activity"/>
    <property type="evidence" value="ECO:0007669"/>
    <property type="project" value="InterPro"/>
</dbReference>
<reference evidence="2" key="2">
    <citation type="submission" date="2020-02" db="EMBL/GenBank/DDBJ databases">
        <authorList>
            <person name="Studholme D.J."/>
        </authorList>
    </citation>
    <scope>NUCLEOTIDE SEQUENCE</scope>
    <source>
        <strain evidence="2">00238/432</strain>
    </source>
</reference>
<dbReference type="GO" id="GO:0032791">
    <property type="term" value="F:lead ion binding"/>
    <property type="evidence" value="ECO:0007669"/>
    <property type="project" value="TreeGrafter"/>
</dbReference>
<dbReference type="GO" id="GO:0097063">
    <property type="term" value="F:cadmium ion sensor activity"/>
    <property type="evidence" value="ECO:0007669"/>
    <property type="project" value="TreeGrafter"/>
</dbReference>
<evidence type="ECO:0000313" key="2">
    <source>
        <dbReference type="EMBL" id="KAF4324803.1"/>
    </source>
</evidence>
<evidence type="ECO:0000259" key="1">
    <source>
        <dbReference type="PROSITE" id="PS50987"/>
    </source>
</evidence>
<dbReference type="GO" id="GO:0010288">
    <property type="term" value="P:response to lead ion"/>
    <property type="evidence" value="ECO:0007669"/>
    <property type="project" value="TreeGrafter"/>
</dbReference>
<sequence>MNAYPNISAVASLVADPSRAIFLEALLDGRALPAGELAYMAGVTPQTASSHLAKLVEGGLLVVEQQGRHRYYRLAGKEVAFLIETMGSIAAPVQVRSLKQSDQLQHLSFARTCYGHLAGKLGISLCEALLRDGYLEEPEDEHAKDYHITEKGIQWFTSFGIILEVKAGSRRAMARKCLDWSERRHHISGVLGDELGRRLSELDWTRQKAGSRSVEVTEAGKKGLYECWAFHCRVTIRYSCTLAK</sequence>
<dbReference type="PANTHER" id="PTHR39168:SF1">
    <property type="entry name" value="TRANSCRIPTIONAL REGULATORY PROTEIN"/>
    <property type="match status" value="1"/>
</dbReference>
<protein>
    <recommendedName>
        <fullName evidence="1">HTH arsR-type domain-containing protein</fullName>
    </recommendedName>
</protein>
<dbReference type="InterPro" id="IPR036388">
    <property type="entry name" value="WH-like_DNA-bd_sf"/>
</dbReference>
<dbReference type="PANTHER" id="PTHR39168">
    <property type="entry name" value="TRANSCRIPTIONAL REGULATOR-RELATED"/>
    <property type="match status" value="1"/>
</dbReference>
<dbReference type="Pfam" id="PF12840">
    <property type="entry name" value="HTH_20"/>
    <property type="match status" value="1"/>
</dbReference>
<dbReference type="Gene3D" id="1.10.10.10">
    <property type="entry name" value="Winged helix-like DNA-binding domain superfamily/Winged helix DNA-binding domain"/>
    <property type="match status" value="1"/>
</dbReference>
<dbReference type="Proteomes" id="UP000702964">
    <property type="component" value="Unassembled WGS sequence"/>
</dbReference>
<dbReference type="InterPro" id="IPR036390">
    <property type="entry name" value="WH_DNA-bd_sf"/>
</dbReference>
<reference evidence="2" key="1">
    <citation type="journal article" date="2015" name="Genom Data">
        <title>Draft genome sequences of Phytophthora kernoviae and Phytophthora ramorum lineage EU2 from Scotland.</title>
        <authorList>
            <person name="Sambles C."/>
            <person name="Schlenzig A."/>
            <person name="O'Neill P."/>
            <person name="Grant M."/>
            <person name="Studholme D.J."/>
        </authorList>
    </citation>
    <scope>NUCLEOTIDE SEQUENCE</scope>
    <source>
        <strain evidence="2">00238/432</strain>
    </source>
</reference>
<dbReference type="PROSITE" id="PS50987">
    <property type="entry name" value="HTH_ARSR_2"/>
    <property type="match status" value="1"/>
</dbReference>
<feature type="domain" description="HTH arsR-type" evidence="1">
    <location>
        <begin position="1"/>
        <end position="94"/>
    </location>
</feature>
<dbReference type="AlphaFoldDB" id="A0A8J4WAQ1"/>
<dbReference type="SMART" id="SM00418">
    <property type="entry name" value="HTH_ARSR"/>
    <property type="match status" value="1"/>
</dbReference>
<dbReference type="InterPro" id="IPR001845">
    <property type="entry name" value="HTH_ArsR_DNA-bd_dom"/>
</dbReference>